<accession>A0A0M3HPE1</accession>
<protein>
    <submittedName>
        <fullName evidence="2">Uncharacterized protein</fullName>
    </submittedName>
</protein>
<organism evidence="1 2">
    <name type="scientific">Ascaris lumbricoides</name>
    <name type="common">Giant roundworm</name>
    <dbReference type="NCBI Taxonomy" id="6252"/>
    <lineage>
        <taxon>Eukaryota</taxon>
        <taxon>Metazoa</taxon>
        <taxon>Ecdysozoa</taxon>
        <taxon>Nematoda</taxon>
        <taxon>Chromadorea</taxon>
        <taxon>Rhabditida</taxon>
        <taxon>Spirurina</taxon>
        <taxon>Ascaridomorpha</taxon>
        <taxon>Ascaridoidea</taxon>
        <taxon>Ascarididae</taxon>
        <taxon>Ascaris</taxon>
    </lineage>
</organism>
<evidence type="ECO:0000313" key="2">
    <source>
        <dbReference type="WBParaSite" id="ALUE_0000374201-mRNA-1"/>
    </source>
</evidence>
<sequence>MGKADIEPVEIKLAFQIIISTIRNHEPLISYSIIPANNNISSNEKSIMKPDMTDEKTWYVSCGNQSQPAYITDTFNNETIKTSLHCLTSQRRHLERKQHNIRY</sequence>
<evidence type="ECO:0000313" key="1">
    <source>
        <dbReference type="Proteomes" id="UP000036681"/>
    </source>
</evidence>
<dbReference type="WBParaSite" id="ALUE_0000374201-mRNA-1">
    <property type="protein sequence ID" value="ALUE_0000374201-mRNA-1"/>
    <property type="gene ID" value="ALUE_0000374201"/>
</dbReference>
<keyword evidence="1" id="KW-1185">Reference proteome</keyword>
<name>A0A0M3HPE1_ASCLU</name>
<dbReference type="AlphaFoldDB" id="A0A0M3HPE1"/>
<proteinExistence type="predicted"/>
<dbReference type="Proteomes" id="UP000036681">
    <property type="component" value="Unplaced"/>
</dbReference>
<reference evidence="2" key="1">
    <citation type="submission" date="2017-02" db="UniProtKB">
        <authorList>
            <consortium name="WormBaseParasite"/>
        </authorList>
    </citation>
    <scope>IDENTIFICATION</scope>
</reference>